<reference evidence="2" key="1">
    <citation type="submission" date="2018-05" db="EMBL/GenBank/DDBJ databases">
        <authorList>
            <person name="Lanie J.A."/>
            <person name="Ng W.-L."/>
            <person name="Kazmierczak K.M."/>
            <person name="Andrzejewski T.M."/>
            <person name="Davidsen T.M."/>
            <person name="Wayne K.J."/>
            <person name="Tettelin H."/>
            <person name="Glass J.I."/>
            <person name="Rusch D."/>
            <person name="Podicherti R."/>
            <person name="Tsui H.-C.T."/>
            <person name="Winkler M.E."/>
        </authorList>
    </citation>
    <scope>NUCLEOTIDE SEQUENCE</scope>
</reference>
<organism evidence="2">
    <name type="scientific">marine metagenome</name>
    <dbReference type="NCBI Taxonomy" id="408172"/>
    <lineage>
        <taxon>unclassified sequences</taxon>
        <taxon>metagenomes</taxon>
        <taxon>ecological metagenomes</taxon>
    </lineage>
</organism>
<dbReference type="EMBL" id="UINC01119653">
    <property type="protein sequence ID" value="SVC93636.1"/>
    <property type="molecule type" value="Genomic_DNA"/>
</dbReference>
<feature type="domain" description="Nucleotidyl transferase" evidence="1">
    <location>
        <begin position="2"/>
        <end position="227"/>
    </location>
</feature>
<protein>
    <recommendedName>
        <fullName evidence="1">Nucleotidyl transferase domain-containing protein</fullName>
    </recommendedName>
</protein>
<sequence length="228" mass="24952">MKGFVLAAGFGRRMAPVTDVTPKPLLPIGNHALVEYAIALLSHHGIKDIIVNVHHLGDSIQQALGDGSALGVELTYSVEEEILGTGGGLRRMRDHLNDGTFVVVNSDTLIDIDLKAVLEVHRSKSALATLVLRRDSDEPEYGQIEIDGSGRVRRILGQGAKRSDLTSLMFTGVHVMEPQLLDYIPPDVETCVIRYGYTKALANNEKILGYVSDGFWADAGTPERYFRL</sequence>
<dbReference type="AlphaFoldDB" id="A0A382R7H1"/>
<dbReference type="InterPro" id="IPR005835">
    <property type="entry name" value="NTP_transferase_dom"/>
</dbReference>
<dbReference type="Pfam" id="PF00483">
    <property type="entry name" value="NTP_transferase"/>
    <property type="match status" value="1"/>
</dbReference>
<accession>A0A382R7H1</accession>
<dbReference type="InterPro" id="IPR050486">
    <property type="entry name" value="Mannose-1P_guanyltransferase"/>
</dbReference>
<feature type="non-terminal residue" evidence="2">
    <location>
        <position position="228"/>
    </location>
</feature>
<evidence type="ECO:0000259" key="1">
    <source>
        <dbReference type="Pfam" id="PF00483"/>
    </source>
</evidence>
<dbReference type="SUPFAM" id="SSF53448">
    <property type="entry name" value="Nucleotide-diphospho-sugar transferases"/>
    <property type="match status" value="1"/>
</dbReference>
<evidence type="ECO:0000313" key="2">
    <source>
        <dbReference type="EMBL" id="SVC93636.1"/>
    </source>
</evidence>
<dbReference type="CDD" id="cd04181">
    <property type="entry name" value="NTP_transferase"/>
    <property type="match status" value="1"/>
</dbReference>
<dbReference type="InterPro" id="IPR029044">
    <property type="entry name" value="Nucleotide-diphossugar_trans"/>
</dbReference>
<dbReference type="Gene3D" id="3.90.550.10">
    <property type="entry name" value="Spore Coat Polysaccharide Biosynthesis Protein SpsA, Chain A"/>
    <property type="match status" value="1"/>
</dbReference>
<proteinExistence type="predicted"/>
<dbReference type="PANTHER" id="PTHR22572">
    <property type="entry name" value="SUGAR-1-PHOSPHATE GUANYL TRANSFERASE"/>
    <property type="match status" value="1"/>
</dbReference>
<gene>
    <name evidence="2" type="ORF">METZ01_LOCUS346490</name>
</gene>
<name>A0A382R7H1_9ZZZZ</name>